<dbReference type="RefSeq" id="WP_230338339.1">
    <property type="nucleotide sequence ID" value="NZ_CP069798.1"/>
</dbReference>
<evidence type="ECO:0000256" key="1">
    <source>
        <dbReference type="SAM" id="Phobius"/>
    </source>
</evidence>
<evidence type="ECO:0000313" key="4">
    <source>
        <dbReference type="Proteomes" id="UP000653156"/>
    </source>
</evidence>
<sequence>MFEKWQHKLPTREKIFSSRWFKPFAHWFNKPEYWAFSRDKVALSVAIGLFCGMLPAPTQFFSALMLAYVLRTQVPIALFSTLYTNPVTLIPLYVAAYELGSWVLIGDAPHPELIMPAFGEPGFWGNAAAWAARFGKPLALGILIMGSIFAIIGYALVQIIWRWRSRRKQAA</sequence>
<keyword evidence="1" id="KW-0812">Transmembrane</keyword>
<evidence type="ECO:0000259" key="2">
    <source>
        <dbReference type="Pfam" id="PF09835"/>
    </source>
</evidence>
<keyword evidence="4" id="KW-1185">Reference proteome</keyword>
<dbReference type="Proteomes" id="UP000653156">
    <property type="component" value="Chromosome"/>
</dbReference>
<feature type="transmembrane region" description="Helical" evidence="1">
    <location>
        <begin position="41"/>
        <end position="70"/>
    </location>
</feature>
<feature type="transmembrane region" description="Helical" evidence="1">
    <location>
        <begin position="82"/>
        <end position="105"/>
    </location>
</feature>
<accession>A0A892ZH35</accession>
<dbReference type="PANTHER" id="PTHR40547">
    <property type="entry name" value="SLL0298 PROTEIN"/>
    <property type="match status" value="1"/>
</dbReference>
<keyword evidence="1" id="KW-1133">Transmembrane helix</keyword>
<feature type="domain" description="DUF2062" evidence="2">
    <location>
        <begin position="22"/>
        <end position="168"/>
    </location>
</feature>
<reference evidence="3" key="1">
    <citation type="submission" date="2021-02" db="EMBL/GenBank/DDBJ databases">
        <title>Neisseriaceae sp. 26B isolated from the cloaca of a Common Toad-headed Turtle (Mesoclemmys nasuta).</title>
        <authorList>
            <person name="Spergser J."/>
            <person name="Busse H.-J."/>
        </authorList>
    </citation>
    <scope>NUCLEOTIDE SEQUENCE</scope>
    <source>
        <strain evidence="3">26B</strain>
    </source>
</reference>
<dbReference type="Pfam" id="PF09835">
    <property type="entry name" value="DUF2062"/>
    <property type="match status" value="1"/>
</dbReference>
<dbReference type="EMBL" id="CP069798">
    <property type="protein sequence ID" value="QRQ81056.1"/>
    <property type="molecule type" value="Genomic_DNA"/>
</dbReference>
<evidence type="ECO:0000313" key="3">
    <source>
        <dbReference type="EMBL" id="QRQ81056.1"/>
    </source>
</evidence>
<dbReference type="PANTHER" id="PTHR40547:SF1">
    <property type="entry name" value="SLL0298 PROTEIN"/>
    <property type="match status" value="1"/>
</dbReference>
<keyword evidence="1" id="KW-0472">Membrane</keyword>
<organism evidence="3 4">
    <name type="scientific">Paralysiella testudinis</name>
    <dbReference type="NCBI Taxonomy" id="2809020"/>
    <lineage>
        <taxon>Bacteria</taxon>
        <taxon>Pseudomonadati</taxon>
        <taxon>Pseudomonadota</taxon>
        <taxon>Betaproteobacteria</taxon>
        <taxon>Neisseriales</taxon>
        <taxon>Neisseriaceae</taxon>
        <taxon>Paralysiella</taxon>
    </lineage>
</organism>
<proteinExistence type="predicted"/>
<dbReference type="InterPro" id="IPR018639">
    <property type="entry name" value="DUF2062"/>
</dbReference>
<protein>
    <submittedName>
        <fullName evidence="3">DUF2062 domain-containing protein</fullName>
    </submittedName>
</protein>
<feature type="transmembrane region" description="Helical" evidence="1">
    <location>
        <begin position="138"/>
        <end position="161"/>
    </location>
</feature>
<gene>
    <name evidence="3" type="ORF">JQU52_09980</name>
</gene>
<name>A0A892ZH35_9NEIS</name>
<dbReference type="KEGG" id="ptes:JQU52_09980"/>
<dbReference type="AlphaFoldDB" id="A0A892ZH35"/>